<dbReference type="GO" id="GO:0022857">
    <property type="term" value="F:transmembrane transporter activity"/>
    <property type="evidence" value="ECO:0007669"/>
    <property type="project" value="InterPro"/>
</dbReference>
<dbReference type="InterPro" id="IPR011701">
    <property type="entry name" value="MFS"/>
</dbReference>
<comment type="similarity">
    <text evidence="2">Belongs to the major facilitator superfamily.</text>
</comment>
<evidence type="ECO:0000256" key="5">
    <source>
        <dbReference type="ARBA" id="ARBA00022692"/>
    </source>
</evidence>
<dbReference type="Proteomes" id="UP000214746">
    <property type="component" value="Unassembled WGS sequence"/>
</dbReference>
<evidence type="ECO:0000256" key="3">
    <source>
        <dbReference type="ARBA" id="ARBA00022448"/>
    </source>
</evidence>
<proteinExistence type="inferred from homology"/>
<dbReference type="InterPro" id="IPR020846">
    <property type="entry name" value="MFS_dom"/>
</dbReference>
<evidence type="ECO:0000256" key="7">
    <source>
        <dbReference type="ARBA" id="ARBA00023136"/>
    </source>
</evidence>
<dbReference type="GO" id="GO:0005886">
    <property type="term" value="C:plasma membrane"/>
    <property type="evidence" value="ECO:0007669"/>
    <property type="project" value="UniProtKB-SubCell"/>
</dbReference>
<feature type="transmembrane region" description="Helical" evidence="8">
    <location>
        <begin position="311"/>
        <end position="328"/>
    </location>
</feature>
<feature type="transmembrane region" description="Helical" evidence="8">
    <location>
        <begin position="108"/>
        <end position="128"/>
    </location>
</feature>
<feature type="transmembrane region" description="Helical" evidence="8">
    <location>
        <begin position="168"/>
        <end position="189"/>
    </location>
</feature>
<keyword evidence="11" id="KW-1185">Reference proteome</keyword>
<reference evidence="10" key="1">
    <citation type="submission" date="2018-06" db="EMBL/GenBank/DDBJ databases">
        <title>Paenibacillus xerothermodurans sp. nov. an extremely dry heat resistant spore forming bacterium isolated from the soil of Cape Canaveral, Florida.</title>
        <authorList>
            <person name="Seuylemezian A."/>
            <person name="Kaur N."/>
            <person name="Patil P."/>
            <person name="Patil P."/>
            <person name="Mayilraj S."/>
            <person name="Vaishampayan P."/>
        </authorList>
    </citation>
    <scope>NUCLEOTIDE SEQUENCE [LARGE SCALE GENOMIC DNA]</scope>
    <source>
        <strain evidence="10">ATCC 27380</strain>
    </source>
</reference>
<evidence type="ECO:0000259" key="9">
    <source>
        <dbReference type="PROSITE" id="PS50850"/>
    </source>
</evidence>
<dbReference type="PANTHER" id="PTHR43271">
    <property type="entry name" value="BLL2771 PROTEIN"/>
    <property type="match status" value="1"/>
</dbReference>
<evidence type="ECO:0000256" key="2">
    <source>
        <dbReference type="ARBA" id="ARBA00008335"/>
    </source>
</evidence>
<feature type="transmembrane region" description="Helical" evidence="8">
    <location>
        <begin position="45"/>
        <end position="65"/>
    </location>
</feature>
<evidence type="ECO:0000313" key="11">
    <source>
        <dbReference type="Proteomes" id="UP000214746"/>
    </source>
</evidence>
<feature type="transmembrane region" description="Helical" evidence="8">
    <location>
        <begin position="234"/>
        <end position="262"/>
    </location>
</feature>
<feature type="transmembrane region" description="Helical" evidence="8">
    <location>
        <begin position="77"/>
        <end position="101"/>
    </location>
</feature>
<dbReference type="InterPro" id="IPR005829">
    <property type="entry name" value="Sugar_transporter_CS"/>
</dbReference>
<protein>
    <submittedName>
        <fullName evidence="10">MFS transporter</fullName>
    </submittedName>
</protein>
<dbReference type="PROSITE" id="PS00216">
    <property type="entry name" value="SUGAR_TRANSPORT_1"/>
    <property type="match status" value="1"/>
</dbReference>
<keyword evidence="3" id="KW-0813">Transport</keyword>
<evidence type="ECO:0000313" key="10">
    <source>
        <dbReference type="EMBL" id="PZE22125.1"/>
    </source>
</evidence>
<evidence type="ECO:0000256" key="1">
    <source>
        <dbReference type="ARBA" id="ARBA00004651"/>
    </source>
</evidence>
<dbReference type="Pfam" id="PF07690">
    <property type="entry name" value="MFS_1"/>
    <property type="match status" value="1"/>
</dbReference>
<feature type="transmembrane region" description="Helical" evidence="8">
    <location>
        <begin position="195"/>
        <end position="214"/>
    </location>
</feature>
<feature type="transmembrane region" description="Helical" evidence="8">
    <location>
        <begin position="134"/>
        <end position="156"/>
    </location>
</feature>
<sequence length="429" mass="46376">MKTPVRVTSNTQIYDRTARAAAPNSGDEHTGYLQRGSKEYQLGSLALFAAGLATFAILYCVQPLFPIYSQEMGLSPAHVSLALSVSTVLLAVSLPVAGFLSDRIGRKAVMAISLFLSSLCCLCTAFAPNFTALLIIRAIQGIVLAGLPAVAMTYLAEEMEEKSLGFAMGLYISGNTVGGLFGRIAVSTITDHYSWRWGICILALISLLASVYFWRSLPPSRHFKPKRMNPKAIIGLFAAQFRDAGLVCLFALGAILMGSFVTLYNYLSFRLIEPPFQLSQTLVGWTFLIYLVGTFSSSWMGTMSDRLGRGIVLWINVMLMLVGVLLTVSAHLTVVIVGVAVFTFGFFGSHSTASAWVGKRAAAGKAQASALYLLFYYVGSSIGGTVGGLFWVRFEWTGIVAMISVMLIISMAASFLLTHILPQRARLSA</sequence>
<keyword evidence="6 8" id="KW-1133">Transmembrane helix</keyword>
<keyword evidence="5 8" id="KW-0812">Transmembrane</keyword>
<evidence type="ECO:0000256" key="8">
    <source>
        <dbReference type="SAM" id="Phobius"/>
    </source>
</evidence>
<dbReference type="InterPro" id="IPR036259">
    <property type="entry name" value="MFS_trans_sf"/>
</dbReference>
<accession>A0A2W1NRH2</accession>
<feature type="transmembrane region" description="Helical" evidence="8">
    <location>
        <begin position="398"/>
        <end position="421"/>
    </location>
</feature>
<dbReference type="PROSITE" id="PS50850">
    <property type="entry name" value="MFS"/>
    <property type="match status" value="1"/>
</dbReference>
<keyword evidence="7 8" id="KW-0472">Membrane</keyword>
<evidence type="ECO:0000256" key="4">
    <source>
        <dbReference type="ARBA" id="ARBA00022475"/>
    </source>
</evidence>
<comment type="caution">
    <text evidence="10">The sequence shown here is derived from an EMBL/GenBank/DDBJ whole genome shotgun (WGS) entry which is preliminary data.</text>
</comment>
<keyword evidence="4" id="KW-1003">Cell membrane</keyword>
<name>A0A2W1NRH2_PAEXE</name>
<feature type="transmembrane region" description="Helical" evidence="8">
    <location>
        <begin position="282"/>
        <end position="299"/>
    </location>
</feature>
<gene>
    <name evidence="10" type="ORF">CBW46_007005</name>
</gene>
<feature type="domain" description="Major facilitator superfamily (MFS) profile" evidence="9">
    <location>
        <begin position="39"/>
        <end position="422"/>
    </location>
</feature>
<dbReference type="Gene3D" id="1.20.1250.20">
    <property type="entry name" value="MFS general substrate transporter like domains"/>
    <property type="match status" value="1"/>
</dbReference>
<organism evidence="10 11">
    <name type="scientific">Paenibacillus xerothermodurans</name>
    <dbReference type="NCBI Taxonomy" id="1977292"/>
    <lineage>
        <taxon>Bacteria</taxon>
        <taxon>Bacillati</taxon>
        <taxon>Bacillota</taxon>
        <taxon>Bacilli</taxon>
        <taxon>Bacillales</taxon>
        <taxon>Paenibacillaceae</taxon>
        <taxon>Paenibacillus</taxon>
    </lineage>
</organism>
<dbReference type="SUPFAM" id="SSF103473">
    <property type="entry name" value="MFS general substrate transporter"/>
    <property type="match status" value="1"/>
</dbReference>
<dbReference type="OrthoDB" id="63984at2"/>
<dbReference type="PANTHER" id="PTHR43271:SF1">
    <property type="entry name" value="INNER MEMBRANE TRANSPORT PROTEIN YNFM"/>
    <property type="match status" value="1"/>
</dbReference>
<dbReference type="EMBL" id="NHRJ02000002">
    <property type="protein sequence ID" value="PZE22125.1"/>
    <property type="molecule type" value="Genomic_DNA"/>
</dbReference>
<evidence type="ECO:0000256" key="6">
    <source>
        <dbReference type="ARBA" id="ARBA00022989"/>
    </source>
</evidence>
<dbReference type="CDD" id="cd17324">
    <property type="entry name" value="MFS_NepI_like"/>
    <property type="match status" value="1"/>
</dbReference>
<feature type="transmembrane region" description="Helical" evidence="8">
    <location>
        <begin position="334"/>
        <end position="358"/>
    </location>
</feature>
<comment type="subcellular location">
    <subcellularLocation>
        <location evidence="1">Cell membrane</location>
        <topology evidence="1">Multi-pass membrane protein</topology>
    </subcellularLocation>
</comment>
<feature type="transmembrane region" description="Helical" evidence="8">
    <location>
        <begin position="370"/>
        <end position="392"/>
    </location>
</feature>
<dbReference type="AlphaFoldDB" id="A0A2W1NRH2"/>